<evidence type="ECO:0000313" key="2">
    <source>
        <dbReference type="Proteomes" id="UP000025227"/>
    </source>
</evidence>
<name>A0A7I5E8Z7_HAECO</name>
<accession>A0A7I5E8Z7</accession>
<organism evidence="2 3">
    <name type="scientific">Haemonchus contortus</name>
    <name type="common">Barber pole worm</name>
    <dbReference type="NCBI Taxonomy" id="6289"/>
    <lineage>
        <taxon>Eukaryota</taxon>
        <taxon>Metazoa</taxon>
        <taxon>Ecdysozoa</taxon>
        <taxon>Nematoda</taxon>
        <taxon>Chromadorea</taxon>
        <taxon>Rhabditida</taxon>
        <taxon>Rhabditina</taxon>
        <taxon>Rhabditomorpha</taxon>
        <taxon>Strongyloidea</taxon>
        <taxon>Trichostrongylidae</taxon>
        <taxon>Haemonchus</taxon>
    </lineage>
</organism>
<evidence type="ECO:0000256" key="1">
    <source>
        <dbReference type="SAM" id="MobiDB-lite"/>
    </source>
</evidence>
<sequence>MPSRFSSFSSSLHSVGFRRSSDERKFDGNPANSRDTQNGEINSLLERYGVRKPSVTKSPPQSSFEQRRQQQLVTDSGLSKTRRETESAGVGSMVVGGSNLFGTGVCSSSSRVPDRKNVSSTTKDTQEIDHNEFMNRLLVAHNRVDDLLRSRGLSAEDESKYLRAWTEIPIVRARYCRRARTPSTSSSDSGLSTDNGSERSSSIANKKEDITCEHQFVRPETCLSCSKTFHSYQPCSKAYLSCREHRDKSTTAVSPLDEGPVFKATSKVLAAGPLRDKPVEFACVFYAHETSSSSIFLKSREEYQEVKKSLHSSIKAEKQIRVQASSVGLQPATTQKRICNFQKDQPPVDQTKEQGKDATTKPVTIMTIIEQQRAVLANLERKPCSILPCSADISIQHCSFYKGSVRAVGKPERNVRMNLRLTERAPNKCLTKISLPTTPRSLYAYLRVPQKPPTVNRKKNVHVVKRGFKVGKLDLSSILGSPKKTKQQKKVNRLVIPEFLLSGDAIEDPKNDRKQMREVGATKGNSVGVEPNGASLPKRSSIRLA</sequence>
<dbReference type="OMA" id="RAWTEIP"/>
<keyword evidence="2" id="KW-1185">Reference proteome</keyword>
<feature type="region of interest" description="Disordered" evidence="1">
    <location>
        <begin position="179"/>
        <end position="202"/>
    </location>
</feature>
<feature type="compositionally biased region" description="Low complexity" evidence="1">
    <location>
        <begin position="1"/>
        <end position="11"/>
    </location>
</feature>
<dbReference type="WBParaSite" id="HCON_00076760-00001">
    <property type="protein sequence ID" value="HCON_00076760-00001"/>
    <property type="gene ID" value="HCON_00076760"/>
</dbReference>
<evidence type="ECO:0000313" key="3">
    <source>
        <dbReference type="WBParaSite" id="HCON_00076760-00001"/>
    </source>
</evidence>
<feature type="compositionally biased region" description="Basic and acidic residues" evidence="1">
    <location>
        <begin position="507"/>
        <end position="517"/>
    </location>
</feature>
<feature type="compositionally biased region" description="Polar residues" evidence="1">
    <location>
        <begin position="55"/>
        <end position="79"/>
    </location>
</feature>
<proteinExistence type="predicted"/>
<dbReference type="Proteomes" id="UP000025227">
    <property type="component" value="Unplaced"/>
</dbReference>
<feature type="compositionally biased region" description="Low complexity" evidence="1">
    <location>
        <begin position="183"/>
        <end position="195"/>
    </location>
</feature>
<protein>
    <submittedName>
        <fullName evidence="3">Protein kinase domain-containing protein</fullName>
    </submittedName>
</protein>
<reference evidence="3" key="1">
    <citation type="submission" date="2020-12" db="UniProtKB">
        <authorList>
            <consortium name="WormBaseParasite"/>
        </authorList>
    </citation>
    <scope>IDENTIFICATION</scope>
    <source>
        <strain evidence="3">MHco3</strain>
    </source>
</reference>
<dbReference type="OrthoDB" id="330499at2759"/>
<feature type="region of interest" description="Disordered" evidence="1">
    <location>
        <begin position="506"/>
        <end position="545"/>
    </location>
</feature>
<feature type="compositionally biased region" description="Polar residues" evidence="1">
    <location>
        <begin position="30"/>
        <end position="41"/>
    </location>
</feature>
<dbReference type="AlphaFoldDB" id="A0A7I5E8Z7"/>
<feature type="region of interest" description="Disordered" evidence="1">
    <location>
        <begin position="1"/>
        <end position="90"/>
    </location>
</feature>